<dbReference type="FunFam" id="2.102.10.10:FF:000016">
    <property type="entry name" value="Nitrite reductase/ring-hydroxylating ferredoxin subunit"/>
    <property type="match status" value="1"/>
</dbReference>
<dbReference type="OrthoDB" id="25106at2"/>
<evidence type="ECO:0000313" key="12">
    <source>
        <dbReference type="EMBL" id="PRX90921.1"/>
    </source>
</evidence>
<keyword evidence="6" id="KW-0411">Iron-sulfur</keyword>
<dbReference type="PANTHER" id="PTHR10134">
    <property type="entry name" value="CYTOCHROME B-C1 COMPLEX SUBUNIT RIESKE, MITOCHONDRIAL"/>
    <property type="match status" value="1"/>
</dbReference>
<dbReference type="InterPro" id="IPR005805">
    <property type="entry name" value="Rieske_Fe-S_prot_C"/>
</dbReference>
<dbReference type="GO" id="GO:0051537">
    <property type="term" value="F:2 iron, 2 sulfur cluster binding"/>
    <property type="evidence" value="ECO:0007669"/>
    <property type="project" value="UniProtKB-KW"/>
</dbReference>
<dbReference type="PROSITE" id="PS51318">
    <property type="entry name" value="TAT"/>
    <property type="match status" value="1"/>
</dbReference>
<dbReference type="GO" id="GO:0016705">
    <property type="term" value="F:oxidoreductase activity, acting on paired donors, with incorporation or reduction of molecular oxygen"/>
    <property type="evidence" value="ECO:0007669"/>
    <property type="project" value="UniProtKB-ARBA"/>
</dbReference>
<evidence type="ECO:0000256" key="3">
    <source>
        <dbReference type="ARBA" id="ARBA00022714"/>
    </source>
</evidence>
<sequence>MTAPLQDGCPCGLSRRTALSALGVGGLALGLAACSGQPGEAPPTGADGGGESTSGQPSAQPGEPVAATADVPVGGGVVLADQGIVLTQPEEGVFHAFTAVCTHAGCTVSEVAGGSIVCACHGSEFSAADGSPTAGPAQQPLEEFPVEVSGGNVVLT</sequence>
<dbReference type="RefSeq" id="WP_106253754.1">
    <property type="nucleotide sequence ID" value="NZ_PVZC01000015.1"/>
</dbReference>
<dbReference type="EMBL" id="PVZC01000015">
    <property type="protein sequence ID" value="PRX90921.1"/>
    <property type="molecule type" value="Genomic_DNA"/>
</dbReference>
<comment type="cofactor">
    <cofactor evidence="9">
        <name>[2Fe-2S] cluster</name>
        <dbReference type="ChEBI" id="CHEBI:190135"/>
    </cofactor>
</comment>
<evidence type="ECO:0000256" key="2">
    <source>
        <dbReference type="ARBA" id="ARBA00015816"/>
    </source>
</evidence>
<dbReference type="InterPro" id="IPR006311">
    <property type="entry name" value="TAT_signal"/>
</dbReference>
<keyword evidence="7" id="KW-1015">Disulfide bond</keyword>
<dbReference type="SUPFAM" id="SSF50022">
    <property type="entry name" value="ISP domain"/>
    <property type="match status" value="1"/>
</dbReference>
<reference evidence="12 13" key="1">
    <citation type="submission" date="2018-03" db="EMBL/GenBank/DDBJ databases">
        <title>Genomic Encyclopedia of Archaeal and Bacterial Type Strains, Phase II (KMG-II): from individual species to whole genera.</title>
        <authorList>
            <person name="Goeker M."/>
        </authorList>
    </citation>
    <scope>NUCLEOTIDE SEQUENCE [LARGE SCALE GENOMIC DNA]</scope>
    <source>
        <strain evidence="12 13">DSM 45601</strain>
    </source>
</reference>
<keyword evidence="4" id="KW-0479">Metal-binding</keyword>
<dbReference type="InterPro" id="IPR017941">
    <property type="entry name" value="Rieske_2Fe-2S"/>
</dbReference>
<keyword evidence="5" id="KW-0408">Iron</keyword>
<evidence type="ECO:0000256" key="8">
    <source>
        <dbReference type="ARBA" id="ARBA00029586"/>
    </source>
</evidence>
<gene>
    <name evidence="12" type="ORF">CLV72_11517</name>
</gene>
<feature type="domain" description="Rieske" evidence="11">
    <location>
        <begin position="63"/>
        <end position="155"/>
    </location>
</feature>
<evidence type="ECO:0000256" key="10">
    <source>
        <dbReference type="SAM" id="MobiDB-lite"/>
    </source>
</evidence>
<dbReference type="Gene3D" id="2.102.10.10">
    <property type="entry name" value="Rieske [2Fe-2S] iron-sulphur domain"/>
    <property type="match status" value="1"/>
</dbReference>
<evidence type="ECO:0000256" key="5">
    <source>
        <dbReference type="ARBA" id="ARBA00023004"/>
    </source>
</evidence>
<evidence type="ECO:0000256" key="6">
    <source>
        <dbReference type="ARBA" id="ARBA00023014"/>
    </source>
</evidence>
<dbReference type="CDD" id="cd03467">
    <property type="entry name" value="Rieske"/>
    <property type="match status" value="1"/>
</dbReference>
<dbReference type="AlphaFoldDB" id="A0A2T0PPU4"/>
<evidence type="ECO:0000256" key="9">
    <source>
        <dbReference type="ARBA" id="ARBA00034078"/>
    </source>
</evidence>
<dbReference type="InterPro" id="IPR014349">
    <property type="entry name" value="Rieske_Fe-S_prot"/>
</dbReference>
<keyword evidence="13" id="KW-1185">Reference proteome</keyword>
<dbReference type="PRINTS" id="PR00162">
    <property type="entry name" value="RIESKE"/>
</dbReference>
<evidence type="ECO:0000259" key="11">
    <source>
        <dbReference type="PROSITE" id="PS51296"/>
    </source>
</evidence>
<name>A0A2T0PPU4_9ACTN</name>
<dbReference type="GO" id="GO:0004497">
    <property type="term" value="F:monooxygenase activity"/>
    <property type="evidence" value="ECO:0007669"/>
    <property type="project" value="UniProtKB-ARBA"/>
</dbReference>
<dbReference type="Pfam" id="PF00355">
    <property type="entry name" value="Rieske"/>
    <property type="match status" value="1"/>
</dbReference>
<accession>A0A2T0PPU4</accession>
<dbReference type="GO" id="GO:0016020">
    <property type="term" value="C:membrane"/>
    <property type="evidence" value="ECO:0007669"/>
    <property type="project" value="InterPro"/>
</dbReference>
<organism evidence="12 13">
    <name type="scientific">Allonocardiopsis opalescens</name>
    <dbReference type="NCBI Taxonomy" id="1144618"/>
    <lineage>
        <taxon>Bacteria</taxon>
        <taxon>Bacillati</taxon>
        <taxon>Actinomycetota</taxon>
        <taxon>Actinomycetes</taxon>
        <taxon>Streptosporangiales</taxon>
        <taxon>Allonocardiopsis</taxon>
    </lineage>
</organism>
<comment type="function">
    <text evidence="1">Iron-sulfur subunit of the cytochrome bc1 complex, an essential component of the respiratory electron transport chain required for ATP synthesis. The bc1 complex catalyzes the oxidation of menaquinol and the reduction of cytochrome c in the respiratory chain. The bc1 complex operates through a Q-cycle mechanism that couples electron transfer to generation of the proton gradient that drives ATP synthesis.</text>
</comment>
<feature type="region of interest" description="Disordered" evidence="10">
    <location>
        <begin position="38"/>
        <end position="68"/>
    </location>
</feature>
<dbReference type="InterPro" id="IPR019546">
    <property type="entry name" value="TAT_signal_bac_arc"/>
</dbReference>
<dbReference type="InterPro" id="IPR036922">
    <property type="entry name" value="Rieske_2Fe-2S_sf"/>
</dbReference>
<dbReference type="NCBIfam" id="TIGR01409">
    <property type="entry name" value="TAT_signal_seq"/>
    <property type="match status" value="1"/>
</dbReference>
<proteinExistence type="predicted"/>
<evidence type="ECO:0000256" key="4">
    <source>
        <dbReference type="ARBA" id="ARBA00022723"/>
    </source>
</evidence>
<evidence type="ECO:0000256" key="1">
    <source>
        <dbReference type="ARBA" id="ARBA00002494"/>
    </source>
</evidence>
<keyword evidence="3" id="KW-0001">2Fe-2S</keyword>
<comment type="caution">
    <text evidence="12">The sequence shown here is derived from an EMBL/GenBank/DDBJ whole genome shotgun (WGS) entry which is preliminary data.</text>
</comment>
<evidence type="ECO:0000313" key="13">
    <source>
        <dbReference type="Proteomes" id="UP000237846"/>
    </source>
</evidence>
<evidence type="ECO:0000256" key="7">
    <source>
        <dbReference type="ARBA" id="ARBA00023157"/>
    </source>
</evidence>
<dbReference type="Proteomes" id="UP000237846">
    <property type="component" value="Unassembled WGS sequence"/>
</dbReference>
<dbReference type="GO" id="GO:0046872">
    <property type="term" value="F:metal ion binding"/>
    <property type="evidence" value="ECO:0007669"/>
    <property type="project" value="UniProtKB-KW"/>
</dbReference>
<protein>
    <recommendedName>
        <fullName evidence="2">Cytochrome bc1 complex Rieske iron-sulfur subunit</fullName>
    </recommendedName>
    <alternativeName>
        <fullName evidence="8">Cytochrome bc1 reductase complex subunit QcrA</fullName>
    </alternativeName>
</protein>
<dbReference type="PROSITE" id="PS51296">
    <property type="entry name" value="RIESKE"/>
    <property type="match status" value="1"/>
</dbReference>